<dbReference type="Proteomes" id="UP001274830">
    <property type="component" value="Unassembled WGS sequence"/>
</dbReference>
<sequence>MFATRYRCTFYGIAAASGKLGAVVVQVAIWYIPQGPNVWVSLQSLLAAFSVCMALGGLVALSVHAIPDVQNGFENKSLEELSDDKEFVQWPKSSGEV</sequence>
<keyword evidence="1" id="KW-0472">Membrane</keyword>
<keyword evidence="1" id="KW-0812">Transmembrane</keyword>
<accession>A0AAE1C2B7</accession>
<name>A0AAE1C2B7_9PEZI</name>
<feature type="transmembrane region" description="Helical" evidence="1">
    <location>
        <begin position="12"/>
        <end position="32"/>
    </location>
</feature>
<feature type="transmembrane region" description="Helical" evidence="1">
    <location>
        <begin position="44"/>
        <end position="66"/>
    </location>
</feature>
<protein>
    <submittedName>
        <fullName evidence="2">Uncharacterized protein</fullName>
    </submittedName>
</protein>
<proteinExistence type="predicted"/>
<evidence type="ECO:0000313" key="2">
    <source>
        <dbReference type="EMBL" id="KAK3675531.1"/>
    </source>
</evidence>
<evidence type="ECO:0000313" key="3">
    <source>
        <dbReference type="Proteomes" id="UP001274830"/>
    </source>
</evidence>
<dbReference type="AlphaFoldDB" id="A0AAE1C2B7"/>
<organism evidence="2 3">
    <name type="scientific">Recurvomyces mirabilis</name>
    <dbReference type="NCBI Taxonomy" id="574656"/>
    <lineage>
        <taxon>Eukaryota</taxon>
        <taxon>Fungi</taxon>
        <taxon>Dikarya</taxon>
        <taxon>Ascomycota</taxon>
        <taxon>Pezizomycotina</taxon>
        <taxon>Dothideomycetes</taxon>
        <taxon>Dothideomycetidae</taxon>
        <taxon>Mycosphaerellales</taxon>
        <taxon>Teratosphaeriaceae</taxon>
        <taxon>Recurvomyces</taxon>
    </lineage>
</organism>
<gene>
    <name evidence="2" type="ORF">LTR78_004614</name>
</gene>
<dbReference type="InterPro" id="IPR036259">
    <property type="entry name" value="MFS_trans_sf"/>
</dbReference>
<dbReference type="Gene3D" id="1.20.1250.20">
    <property type="entry name" value="MFS general substrate transporter like domains"/>
    <property type="match status" value="1"/>
</dbReference>
<comment type="caution">
    <text evidence="2">The sequence shown here is derived from an EMBL/GenBank/DDBJ whole genome shotgun (WGS) entry which is preliminary data.</text>
</comment>
<keyword evidence="1" id="KW-1133">Transmembrane helix</keyword>
<keyword evidence="3" id="KW-1185">Reference proteome</keyword>
<evidence type="ECO:0000256" key="1">
    <source>
        <dbReference type="SAM" id="Phobius"/>
    </source>
</evidence>
<reference evidence="2" key="1">
    <citation type="submission" date="2023-07" db="EMBL/GenBank/DDBJ databases">
        <title>Black Yeasts Isolated from many extreme environments.</title>
        <authorList>
            <person name="Coleine C."/>
            <person name="Stajich J.E."/>
            <person name="Selbmann L."/>
        </authorList>
    </citation>
    <scope>NUCLEOTIDE SEQUENCE</scope>
    <source>
        <strain evidence="2">CCFEE 5485</strain>
    </source>
</reference>
<dbReference type="EMBL" id="JAUTXT010000014">
    <property type="protein sequence ID" value="KAK3675531.1"/>
    <property type="molecule type" value="Genomic_DNA"/>
</dbReference>